<dbReference type="GO" id="GO:0003989">
    <property type="term" value="F:acetyl-CoA carboxylase activity"/>
    <property type="evidence" value="ECO:0007669"/>
    <property type="project" value="InterPro"/>
</dbReference>
<evidence type="ECO:0000259" key="4">
    <source>
        <dbReference type="PROSITE" id="PS50968"/>
    </source>
</evidence>
<keyword evidence="3" id="KW-0444">Lipid biosynthesis</keyword>
<dbReference type="RefSeq" id="WP_007788997.1">
    <property type="nucleotide sequence ID" value="NZ_ADGQ01000035.1"/>
</dbReference>
<accession>E0E2H4</accession>
<dbReference type="SUPFAM" id="SSF51230">
    <property type="entry name" value="Single hybrid motif"/>
    <property type="match status" value="1"/>
</dbReference>
<comment type="caution">
    <text evidence="5">The sequence shown here is derived from an EMBL/GenBank/DDBJ whole genome shotgun (WGS) entry which is preliminary data.</text>
</comment>
<evidence type="ECO:0000313" key="6">
    <source>
        <dbReference type="Proteomes" id="UP000003244"/>
    </source>
</evidence>
<evidence type="ECO:0000256" key="1">
    <source>
        <dbReference type="ARBA" id="ARBA00017562"/>
    </source>
</evidence>
<keyword evidence="6" id="KW-1185">Reference proteome</keyword>
<dbReference type="PROSITE" id="PS50968">
    <property type="entry name" value="BIOTINYL_LIPOYL"/>
    <property type="match status" value="1"/>
</dbReference>
<dbReference type="PANTHER" id="PTHR45266">
    <property type="entry name" value="OXALOACETATE DECARBOXYLASE ALPHA CHAIN"/>
    <property type="match status" value="1"/>
</dbReference>
<dbReference type="EMBL" id="ADGQ01000035">
    <property type="protein sequence ID" value="EFM64910.1"/>
    <property type="molecule type" value="Genomic_DNA"/>
</dbReference>
<keyword evidence="3" id="KW-0276">Fatty acid metabolism</keyword>
<dbReference type="Gene3D" id="2.40.50.100">
    <property type="match status" value="1"/>
</dbReference>
<dbReference type="STRING" id="596315.HMPREF0634_1304"/>
<dbReference type="PRINTS" id="PR01071">
    <property type="entry name" value="ACOABIOTINCC"/>
</dbReference>
<evidence type="ECO:0000313" key="5">
    <source>
        <dbReference type="EMBL" id="EFM64910.1"/>
    </source>
</evidence>
<proteinExistence type="predicted"/>
<dbReference type="InterPro" id="IPR050709">
    <property type="entry name" value="Biotin_Carboxyl_Carrier/Decarb"/>
</dbReference>
<keyword evidence="3" id="KW-0443">Lipid metabolism</keyword>
<dbReference type="InterPro" id="IPR001249">
    <property type="entry name" value="AcCoA_biotinCC"/>
</dbReference>
<dbReference type="GO" id="GO:0006633">
    <property type="term" value="P:fatty acid biosynthetic process"/>
    <property type="evidence" value="ECO:0007669"/>
    <property type="project" value="UniProtKB-UniPathway"/>
</dbReference>
<dbReference type="InterPro" id="IPR011053">
    <property type="entry name" value="Single_hybrid_motif"/>
</dbReference>
<dbReference type="Pfam" id="PF00364">
    <property type="entry name" value="Biotin_lipoyl"/>
    <property type="match status" value="1"/>
</dbReference>
<comment type="function">
    <text evidence="3">This protein is a component of the acetyl coenzyme A carboxylase complex; first, biotin carboxylase catalyzes the carboxylation of the carrier protein and then the transcarboxylase transfers the carboxyl group to form malonyl-CoA.</text>
</comment>
<dbReference type="GeneID" id="84800423"/>
<gene>
    <name evidence="5" type="ORF">HMPREF0634_1304</name>
</gene>
<protein>
    <recommendedName>
        <fullName evidence="1 3">Biotin carboxyl carrier protein of acetyl-CoA carboxylase</fullName>
    </recommendedName>
</protein>
<evidence type="ECO:0000256" key="2">
    <source>
        <dbReference type="ARBA" id="ARBA00023267"/>
    </source>
</evidence>
<dbReference type="CDD" id="cd06850">
    <property type="entry name" value="biotinyl_domain"/>
    <property type="match status" value="1"/>
</dbReference>
<dbReference type="AlphaFoldDB" id="E0E2H4"/>
<dbReference type="PANTHER" id="PTHR45266:SF3">
    <property type="entry name" value="OXALOACETATE DECARBOXYLASE ALPHA CHAIN"/>
    <property type="match status" value="1"/>
</dbReference>
<keyword evidence="3" id="KW-0275">Fatty acid biosynthesis</keyword>
<dbReference type="GO" id="GO:0009317">
    <property type="term" value="C:acetyl-CoA carboxylase complex"/>
    <property type="evidence" value="ECO:0007669"/>
    <property type="project" value="InterPro"/>
</dbReference>
<comment type="pathway">
    <text evidence="3">Lipid metabolism; fatty acid biosynthesis.</text>
</comment>
<dbReference type="InterPro" id="IPR000089">
    <property type="entry name" value="Biotin_lipoyl"/>
</dbReference>
<dbReference type="UniPathway" id="UPA00094"/>
<dbReference type="Proteomes" id="UP000003244">
    <property type="component" value="Unassembled WGS sequence"/>
</dbReference>
<sequence length="176" mass="20055">MDINFIRDLAGVMQEYNLNRLDYSCGDTKLELEIYGENTSKKNRNILDNQNTIVDRLDIGSDKENNKNYVANNIDGQNINQETSDKNDLEEDSSIGTIQSNMIGTFYSKPSPDDEAFVQPGKMVKKDEVVCIIESMKLMNEIRAPFKCEIVEVLVEDGQIIEFGQDLFKVKNLETK</sequence>
<evidence type="ECO:0000256" key="3">
    <source>
        <dbReference type="RuleBase" id="RU364072"/>
    </source>
</evidence>
<feature type="domain" description="Lipoyl-binding" evidence="4">
    <location>
        <begin position="95"/>
        <end position="171"/>
    </location>
</feature>
<organism evidence="5 6">
    <name type="scientific">Peptostreptococcus stomatis DSM 17678</name>
    <dbReference type="NCBI Taxonomy" id="596315"/>
    <lineage>
        <taxon>Bacteria</taxon>
        <taxon>Bacillati</taxon>
        <taxon>Bacillota</taxon>
        <taxon>Clostridia</taxon>
        <taxon>Peptostreptococcales</taxon>
        <taxon>Peptostreptococcaceae</taxon>
        <taxon>Peptostreptococcus</taxon>
    </lineage>
</organism>
<reference evidence="5 6" key="1">
    <citation type="submission" date="2010-08" db="EMBL/GenBank/DDBJ databases">
        <authorList>
            <person name="Harkins D.M."/>
            <person name="Madupu R."/>
            <person name="Durkin A.S."/>
            <person name="Torralba M."/>
            <person name="Methe B."/>
            <person name="Sutton G.G."/>
            <person name="Nelson K.E."/>
        </authorList>
    </citation>
    <scope>NUCLEOTIDE SEQUENCE [LARGE SCALE GENOMIC DNA]</scope>
    <source>
        <strain evidence="5 6">DSM 17678</strain>
    </source>
</reference>
<dbReference type="eggNOG" id="COG0511">
    <property type="taxonomic scope" value="Bacteria"/>
</dbReference>
<keyword evidence="2 3" id="KW-0092">Biotin</keyword>
<name>E0E2H4_9FIRM</name>